<keyword evidence="8 10" id="KW-0472">Membrane</keyword>
<dbReference type="PANTHER" id="PTHR30012:SF7">
    <property type="entry name" value="PROTEIN TRANSPORT PROTEIN HOFC HOMOLOG"/>
    <property type="match status" value="1"/>
</dbReference>
<evidence type="ECO:0000313" key="12">
    <source>
        <dbReference type="EMBL" id="OTQ52424.1"/>
    </source>
</evidence>
<dbReference type="AlphaFoldDB" id="A0A2C9XW90"/>
<comment type="caution">
    <text evidence="12">The sequence shown here is derived from an EMBL/GenBank/DDBJ whole genome shotgun (WGS) entry which is preliminary data.</text>
</comment>
<dbReference type="GO" id="GO:0015628">
    <property type="term" value="P:protein secretion by the type II secretion system"/>
    <property type="evidence" value="ECO:0007669"/>
    <property type="project" value="TreeGrafter"/>
</dbReference>
<accession>A0A2C9XW90</accession>
<keyword evidence="3 9" id="KW-0813">Transport</keyword>
<evidence type="ECO:0000256" key="1">
    <source>
        <dbReference type="ARBA" id="ARBA00004429"/>
    </source>
</evidence>
<dbReference type="InterPro" id="IPR001992">
    <property type="entry name" value="T2SS_GspF/T4SS_PilC_CS"/>
</dbReference>
<dbReference type="InterPro" id="IPR042094">
    <property type="entry name" value="T2SS_GspF_sf"/>
</dbReference>
<dbReference type="GO" id="GO:0005886">
    <property type="term" value="C:plasma membrane"/>
    <property type="evidence" value="ECO:0007669"/>
    <property type="project" value="UniProtKB-SubCell"/>
</dbReference>
<evidence type="ECO:0000256" key="7">
    <source>
        <dbReference type="ARBA" id="ARBA00022989"/>
    </source>
</evidence>
<evidence type="ECO:0000259" key="11">
    <source>
        <dbReference type="Pfam" id="PF00482"/>
    </source>
</evidence>
<keyword evidence="4" id="KW-1003">Cell membrane</keyword>
<name>A0A2C9XW90_9GAMM</name>
<sequence>MKRLYYWYDINFHQNKIIAISKQDVRRKLLLEGQLAIKISSGNLITSQSFKLSELLIITKQLATMLKAGLSIVESLRLLIDDQPKAQWQYLLTDISQKITKGESLSIALKQHHSVFSELYCEIIAIGELTGRLEQSFEQLTYHLERTLSIQNQIKNALRYPLFLLFVSVIVIMVMIFIVLPKFADIYQSFDAELPYFTQLVIDVANNVRQDGLFILLAITLCYLFFHYVVKVRYQLIMDKHKLQLPLIGQIIQSQCLMQIFHTLAITQQAGIPLLTGLTASSKTISNFYYRNIIKQIMTGIEQGNSFSQMLASYPALPKLCVQLVHAGEESGSLDIMLDNITLYYQQQNQTLTDNLVKAFEPSLMLILATIIGSLIIAIYLPIFQMADVIS</sequence>
<evidence type="ECO:0000256" key="8">
    <source>
        <dbReference type="ARBA" id="ARBA00023136"/>
    </source>
</evidence>
<feature type="domain" description="Type II secretion system protein GspF" evidence="11">
    <location>
        <begin position="59"/>
        <end position="181"/>
    </location>
</feature>
<dbReference type="PANTHER" id="PTHR30012">
    <property type="entry name" value="GENERAL SECRETION PATHWAY PROTEIN"/>
    <property type="match status" value="1"/>
</dbReference>
<evidence type="ECO:0000256" key="10">
    <source>
        <dbReference type="SAM" id="Phobius"/>
    </source>
</evidence>
<dbReference type="PRINTS" id="PR00812">
    <property type="entry name" value="BCTERIALGSPF"/>
</dbReference>
<dbReference type="EMBL" id="NASK01000072">
    <property type="protein sequence ID" value="OTQ52424.1"/>
    <property type="molecule type" value="Genomic_DNA"/>
</dbReference>
<feature type="transmembrane region" description="Helical" evidence="10">
    <location>
        <begin position="160"/>
        <end position="180"/>
    </location>
</feature>
<evidence type="ECO:0000313" key="13">
    <source>
        <dbReference type="Proteomes" id="UP000194968"/>
    </source>
</evidence>
<dbReference type="RefSeq" id="WP_086320023.1">
    <property type="nucleotide sequence ID" value="NZ_NASK01000072.1"/>
</dbReference>
<feature type="transmembrane region" description="Helical" evidence="10">
    <location>
        <begin position="364"/>
        <end position="383"/>
    </location>
</feature>
<evidence type="ECO:0000256" key="6">
    <source>
        <dbReference type="ARBA" id="ARBA00022692"/>
    </source>
</evidence>
<comment type="similarity">
    <text evidence="2 9">Belongs to the GSP F family.</text>
</comment>
<dbReference type="Pfam" id="PF00482">
    <property type="entry name" value="T2SSF"/>
    <property type="match status" value="2"/>
</dbReference>
<dbReference type="Proteomes" id="UP000194968">
    <property type="component" value="Unassembled WGS sequence"/>
</dbReference>
<dbReference type="FunFam" id="1.20.81.30:FF:000001">
    <property type="entry name" value="Type II secretion system protein F"/>
    <property type="match status" value="2"/>
</dbReference>
<keyword evidence="7 10" id="KW-1133">Transmembrane helix</keyword>
<dbReference type="PROSITE" id="PS00874">
    <property type="entry name" value="T2SP_F"/>
    <property type="match status" value="1"/>
</dbReference>
<evidence type="ECO:0000256" key="3">
    <source>
        <dbReference type="ARBA" id="ARBA00022448"/>
    </source>
</evidence>
<feature type="transmembrane region" description="Helical" evidence="10">
    <location>
        <begin position="212"/>
        <end position="230"/>
    </location>
</feature>
<evidence type="ECO:0000256" key="5">
    <source>
        <dbReference type="ARBA" id="ARBA00022519"/>
    </source>
</evidence>
<dbReference type="InterPro" id="IPR018076">
    <property type="entry name" value="T2SS_GspF_dom"/>
</dbReference>
<organism evidence="12 13">
    <name type="scientific">Gilliamella apis</name>
    <dbReference type="NCBI Taxonomy" id="1970738"/>
    <lineage>
        <taxon>Bacteria</taxon>
        <taxon>Pseudomonadati</taxon>
        <taxon>Pseudomonadota</taxon>
        <taxon>Gammaproteobacteria</taxon>
        <taxon>Orbales</taxon>
        <taxon>Orbaceae</taxon>
        <taxon>Gilliamella</taxon>
    </lineage>
</organism>
<evidence type="ECO:0000256" key="2">
    <source>
        <dbReference type="ARBA" id="ARBA00005745"/>
    </source>
</evidence>
<dbReference type="InterPro" id="IPR003004">
    <property type="entry name" value="GspF/PilC"/>
</dbReference>
<keyword evidence="6 9" id="KW-0812">Transmembrane</keyword>
<reference evidence="12 13" key="1">
    <citation type="submission" date="2017-03" db="EMBL/GenBank/DDBJ databases">
        <title>Comparative genomics of honeybee gut symbionts reveal geographically distinct and subgroup specific antibiotic resistance.</title>
        <authorList>
            <person name="Ludvigsen J."/>
            <person name="Porcellato D."/>
            <person name="Labee-Lund T.M."/>
            <person name="Amdam G.V."/>
            <person name="Rudi K."/>
        </authorList>
    </citation>
    <scope>NUCLEOTIDE SEQUENCE [LARGE SCALE GENOMIC DNA]</scope>
    <source>
        <strain evidence="12 13">A-4-12</strain>
    </source>
</reference>
<proteinExistence type="inferred from homology"/>
<feature type="domain" description="Type II secretion system protein GspF" evidence="11">
    <location>
        <begin position="262"/>
        <end position="382"/>
    </location>
</feature>
<dbReference type="OrthoDB" id="9805682at2"/>
<comment type="subcellular location">
    <subcellularLocation>
        <location evidence="1 9">Cell inner membrane</location>
        <topology evidence="1 9">Multi-pass membrane protein</topology>
    </subcellularLocation>
</comment>
<evidence type="ECO:0000256" key="4">
    <source>
        <dbReference type="ARBA" id="ARBA00022475"/>
    </source>
</evidence>
<keyword evidence="5" id="KW-0997">Cell inner membrane</keyword>
<evidence type="ECO:0000256" key="9">
    <source>
        <dbReference type="RuleBase" id="RU003923"/>
    </source>
</evidence>
<protein>
    <recommendedName>
        <fullName evidence="11">Type II secretion system protein GspF domain-containing protein</fullName>
    </recommendedName>
</protein>
<gene>
    <name evidence="12" type="ORF">B6D06_01880</name>
</gene>
<dbReference type="Gene3D" id="1.20.81.30">
    <property type="entry name" value="Type II secretion system (T2SS), domain F"/>
    <property type="match status" value="2"/>
</dbReference>